<dbReference type="AlphaFoldDB" id="A0ABD3GUW5"/>
<protein>
    <submittedName>
        <fullName evidence="2">Uncharacterized protein</fullName>
    </submittedName>
</protein>
<feature type="compositionally biased region" description="Basic residues" evidence="1">
    <location>
        <begin position="62"/>
        <end position="74"/>
    </location>
</feature>
<reference evidence="2 3" key="1">
    <citation type="submission" date="2024-09" db="EMBL/GenBank/DDBJ databases">
        <title>Chromosome-scale assembly of Riccia sorocarpa.</title>
        <authorList>
            <person name="Paukszto L."/>
        </authorList>
    </citation>
    <scope>NUCLEOTIDE SEQUENCE [LARGE SCALE GENOMIC DNA]</scope>
    <source>
        <strain evidence="2">LP-2024</strain>
        <tissue evidence="2">Aerial parts of the thallus</tissue>
    </source>
</reference>
<evidence type="ECO:0000256" key="1">
    <source>
        <dbReference type="SAM" id="MobiDB-lite"/>
    </source>
</evidence>
<sequence>MLVQRDNSRQSHDERVQELVLENAKLQECLDATQKQLTEAESDTRFMLRHNKRLEGELRKMKKHMLKSKRAKKVRKEETLSEGSVSTSDGDEQSGEDLTVALPRIRTPVEPRTSGDGDTILAIPSSSRSPVSGRNAPRGFQFVGYRTKQRHVKHDSAGRIASVVVISRKKVRLQQTSTSRQNILRPIPVAPSGDAQLEQNNTNFVHRATVWRYNRFASVHRSFFSLDKTLPEHAPEERSYADNVPESPSAETDRVTDFAVGHVRPYRPILDEAIYMATWKLQFTMDEANVTANLQGRILKYLYDNSQLPNRLADGNMEYSRVNLGTLLRHAGAEWTGGDIGMRGLSSLESIMNTYHGAGTLYRGRRFAP</sequence>
<evidence type="ECO:0000313" key="2">
    <source>
        <dbReference type="EMBL" id="KAL3682212.1"/>
    </source>
</evidence>
<proteinExistence type="predicted"/>
<gene>
    <name evidence="2" type="ORF">R1sor_000234</name>
</gene>
<comment type="caution">
    <text evidence="2">The sequence shown here is derived from an EMBL/GenBank/DDBJ whole genome shotgun (WGS) entry which is preliminary data.</text>
</comment>
<dbReference type="EMBL" id="JBJQOH010000006">
    <property type="protein sequence ID" value="KAL3682212.1"/>
    <property type="molecule type" value="Genomic_DNA"/>
</dbReference>
<keyword evidence="3" id="KW-1185">Reference proteome</keyword>
<accession>A0ABD3GUW5</accession>
<dbReference type="Proteomes" id="UP001633002">
    <property type="component" value="Unassembled WGS sequence"/>
</dbReference>
<name>A0ABD3GUW5_9MARC</name>
<evidence type="ECO:0000313" key="3">
    <source>
        <dbReference type="Proteomes" id="UP001633002"/>
    </source>
</evidence>
<organism evidence="2 3">
    <name type="scientific">Riccia sorocarpa</name>
    <dbReference type="NCBI Taxonomy" id="122646"/>
    <lineage>
        <taxon>Eukaryota</taxon>
        <taxon>Viridiplantae</taxon>
        <taxon>Streptophyta</taxon>
        <taxon>Embryophyta</taxon>
        <taxon>Marchantiophyta</taxon>
        <taxon>Marchantiopsida</taxon>
        <taxon>Marchantiidae</taxon>
        <taxon>Marchantiales</taxon>
        <taxon>Ricciaceae</taxon>
        <taxon>Riccia</taxon>
    </lineage>
</organism>
<feature type="region of interest" description="Disordered" evidence="1">
    <location>
        <begin position="62"/>
        <end position="135"/>
    </location>
</feature>